<dbReference type="EMBL" id="HACG01024641">
    <property type="protein sequence ID" value="CEK71506.1"/>
    <property type="molecule type" value="Transcribed_RNA"/>
</dbReference>
<name>A0A0B6ZUK7_9EUPU</name>
<evidence type="ECO:0000313" key="2">
    <source>
        <dbReference type="EMBL" id="CEK71506.1"/>
    </source>
</evidence>
<gene>
    <name evidence="2" type="primary">ORF78685</name>
    <name evidence="1" type="synonym">ORF78681</name>
</gene>
<proteinExistence type="predicted"/>
<accession>A0A0B6ZUK7</accession>
<organism evidence="2">
    <name type="scientific">Arion vulgaris</name>
    <dbReference type="NCBI Taxonomy" id="1028688"/>
    <lineage>
        <taxon>Eukaryota</taxon>
        <taxon>Metazoa</taxon>
        <taxon>Spiralia</taxon>
        <taxon>Lophotrochozoa</taxon>
        <taxon>Mollusca</taxon>
        <taxon>Gastropoda</taxon>
        <taxon>Heterobranchia</taxon>
        <taxon>Euthyneura</taxon>
        <taxon>Panpulmonata</taxon>
        <taxon>Eupulmonata</taxon>
        <taxon>Stylommatophora</taxon>
        <taxon>Helicina</taxon>
        <taxon>Arionoidea</taxon>
        <taxon>Arionidae</taxon>
        <taxon>Arion</taxon>
    </lineage>
</organism>
<evidence type="ECO:0000313" key="1">
    <source>
        <dbReference type="EMBL" id="CEK71505.1"/>
    </source>
</evidence>
<reference evidence="2" key="1">
    <citation type="submission" date="2014-12" db="EMBL/GenBank/DDBJ databases">
        <title>Insight into the proteome of Arion vulgaris.</title>
        <authorList>
            <person name="Aradska J."/>
            <person name="Bulat T."/>
            <person name="Smidak R."/>
            <person name="Sarate P."/>
            <person name="Gangsoo J."/>
            <person name="Sialana F."/>
            <person name="Bilban M."/>
            <person name="Lubec G."/>
        </authorList>
    </citation>
    <scope>NUCLEOTIDE SEQUENCE</scope>
    <source>
        <tissue evidence="2">Skin</tissue>
    </source>
</reference>
<dbReference type="AlphaFoldDB" id="A0A0B6ZUK7"/>
<protein>
    <submittedName>
        <fullName evidence="2">Uncharacterized protein</fullName>
    </submittedName>
</protein>
<dbReference type="EMBL" id="HACG01024640">
    <property type="protein sequence ID" value="CEK71505.1"/>
    <property type="molecule type" value="Transcribed_RNA"/>
</dbReference>
<sequence>MTAVTASNITFEFGVGQEGHERVEVNGHMTSAVATKLFRLGFLLYASTEKNLLAVPGIEPESPKWEPAL</sequence>